<evidence type="ECO:0000313" key="2">
    <source>
        <dbReference type="Proteomes" id="UP000286186"/>
    </source>
</evidence>
<accession>A0A414R9V2</accession>
<dbReference type="RefSeq" id="WP_118231498.1">
    <property type="nucleotide sequence ID" value="NZ_CATWJF010000012.1"/>
</dbReference>
<proteinExistence type="predicted"/>
<organism evidence="1 2">
    <name type="scientific">Eubacterium ventriosum</name>
    <dbReference type="NCBI Taxonomy" id="39496"/>
    <lineage>
        <taxon>Bacteria</taxon>
        <taxon>Bacillati</taxon>
        <taxon>Bacillota</taxon>
        <taxon>Clostridia</taxon>
        <taxon>Eubacteriales</taxon>
        <taxon>Eubacteriaceae</taxon>
        <taxon>Eubacterium</taxon>
    </lineage>
</organism>
<evidence type="ECO:0000313" key="1">
    <source>
        <dbReference type="EMBL" id="RHF89747.1"/>
    </source>
</evidence>
<dbReference type="Proteomes" id="UP000286186">
    <property type="component" value="Unassembled WGS sequence"/>
</dbReference>
<comment type="caution">
    <text evidence="1">The sequence shown here is derived from an EMBL/GenBank/DDBJ whole genome shotgun (WGS) entry which is preliminary data.</text>
</comment>
<reference evidence="1 2" key="1">
    <citation type="submission" date="2018-08" db="EMBL/GenBank/DDBJ databases">
        <title>A genome reference for cultivated species of the human gut microbiota.</title>
        <authorList>
            <person name="Zou Y."/>
            <person name="Xue W."/>
            <person name="Luo G."/>
        </authorList>
    </citation>
    <scope>NUCLEOTIDE SEQUENCE [LARGE SCALE GENOMIC DNA]</scope>
    <source>
        <strain evidence="1 2">AM23-22</strain>
    </source>
</reference>
<sequence length="347" mass="40820">MDEYYLDEYCKQVERENNDALRRFSLSVWHKGIAKEEQNYKLIKDENIHIWLEGIAESDDTVEIDGLEICKYINIRQMVESIIVFLNQNSEKAIILALPFEIHDYAMNKVLSFISYEINTVRLLAEVRKGESIIEIEHNSNFFACYLKILTNGICKYVYIENDEIIRKEFKIEEKLYEELVQETKQVILENDFEHISEGLALSTNFKKLEIKFSVDGLGTWSSQRIDVKELKKYKNLFKFLNNTQAIEFIKFVKKNGVEDSIEYGFGDLDTVCNLPHRDDGRKLCKTLRNIRKEFSKLNGIDFEFMDCSNISEICAGTCEVCDYEAEQINRRVKKLKNVKYLEFKVD</sequence>
<name>A0A414R9V2_9FIRM</name>
<dbReference type="AlphaFoldDB" id="A0A414R9V2"/>
<protein>
    <submittedName>
        <fullName evidence="1">Uncharacterized protein</fullName>
    </submittedName>
</protein>
<dbReference type="EMBL" id="QRHR01000003">
    <property type="protein sequence ID" value="RHF89747.1"/>
    <property type="molecule type" value="Genomic_DNA"/>
</dbReference>
<gene>
    <name evidence="1" type="ORF">DW652_04560</name>
</gene>